<feature type="transmembrane region" description="Helical" evidence="1">
    <location>
        <begin position="78"/>
        <end position="95"/>
    </location>
</feature>
<feature type="transmembrane region" description="Helical" evidence="1">
    <location>
        <begin position="26"/>
        <end position="47"/>
    </location>
</feature>
<name>A0A327VNU5_9BACT</name>
<accession>A0A327VNU5</accession>
<proteinExistence type="predicted"/>
<comment type="caution">
    <text evidence="2">The sequence shown here is derived from an EMBL/GenBank/DDBJ whole genome shotgun (WGS) entry which is preliminary data.</text>
</comment>
<dbReference type="InterPro" id="IPR029377">
    <property type="entry name" value="TMEM220"/>
</dbReference>
<dbReference type="PANTHER" id="PTHR34262:SF1">
    <property type="entry name" value="TRANSMEMBRANE PROTEIN 220"/>
    <property type="match status" value="1"/>
</dbReference>
<keyword evidence="3" id="KW-1185">Reference proteome</keyword>
<keyword evidence="1" id="KW-0472">Membrane</keyword>
<gene>
    <name evidence="2" type="ORF">CLV59_110123</name>
</gene>
<keyword evidence="1" id="KW-1133">Transmembrane helix</keyword>
<evidence type="ECO:0000313" key="3">
    <source>
        <dbReference type="Proteomes" id="UP000249819"/>
    </source>
</evidence>
<dbReference type="Pfam" id="PF15071">
    <property type="entry name" value="TMEM220"/>
    <property type="match status" value="1"/>
</dbReference>
<dbReference type="AlphaFoldDB" id="A0A327VNU5"/>
<dbReference type="PANTHER" id="PTHR34262">
    <property type="entry name" value="TRANSMEMBRANE PROTEIN 220"/>
    <property type="match status" value="1"/>
</dbReference>
<feature type="transmembrane region" description="Helical" evidence="1">
    <location>
        <begin position="53"/>
        <end position="71"/>
    </location>
</feature>
<keyword evidence="1 2" id="KW-0812">Transmembrane</keyword>
<dbReference type="Proteomes" id="UP000249819">
    <property type="component" value="Unassembled WGS sequence"/>
</dbReference>
<dbReference type="EMBL" id="QLMA01000010">
    <property type="protein sequence ID" value="RAJ75077.1"/>
    <property type="molecule type" value="Genomic_DNA"/>
</dbReference>
<evidence type="ECO:0000256" key="1">
    <source>
        <dbReference type="SAM" id="Phobius"/>
    </source>
</evidence>
<feature type="transmembrane region" description="Helical" evidence="1">
    <location>
        <begin position="129"/>
        <end position="146"/>
    </location>
</feature>
<reference evidence="2 3" key="1">
    <citation type="submission" date="2018-06" db="EMBL/GenBank/DDBJ databases">
        <title>Genomic Encyclopedia of Archaeal and Bacterial Type Strains, Phase II (KMG-II): from individual species to whole genera.</title>
        <authorList>
            <person name="Goeker M."/>
        </authorList>
    </citation>
    <scope>NUCLEOTIDE SEQUENCE [LARGE SCALE GENOMIC DNA]</scope>
    <source>
        <strain evidence="2 3">DSM 29821</strain>
    </source>
</reference>
<organism evidence="2 3">
    <name type="scientific">Chitinophaga dinghuensis</name>
    <dbReference type="NCBI Taxonomy" id="1539050"/>
    <lineage>
        <taxon>Bacteria</taxon>
        <taxon>Pseudomonadati</taxon>
        <taxon>Bacteroidota</taxon>
        <taxon>Chitinophagia</taxon>
        <taxon>Chitinophagales</taxon>
        <taxon>Chitinophagaceae</taxon>
        <taxon>Chitinophaga</taxon>
    </lineage>
</organism>
<sequence>MIFGRYSCKKRGFKNSFYVCLEHNQYLMRVFNIIFVVLFVIFAGLQYNDPDPYVWMPIYLYAATMCFYAARKQFYRKLYLLGIAVYLIYAGYLFVTKDGVIDWATQHHAENIAQKMSAEHAWIEETREFFGLVICIVVLGINYLYAGKQAKTAALGQ</sequence>
<evidence type="ECO:0000313" key="2">
    <source>
        <dbReference type="EMBL" id="RAJ75077.1"/>
    </source>
</evidence>
<protein>
    <submittedName>
        <fullName evidence="2">Transmembrane family 220 protein</fullName>
    </submittedName>
</protein>